<evidence type="ECO:0000256" key="11">
    <source>
        <dbReference type="ARBA" id="ARBA00022984"/>
    </source>
</evidence>
<dbReference type="Gene3D" id="1.10.3810.10">
    <property type="entry name" value="Biosynthetic peptidoglycan transglycosylase-like"/>
    <property type="match status" value="1"/>
</dbReference>
<evidence type="ECO:0000256" key="5">
    <source>
        <dbReference type="ARBA" id="ARBA00022645"/>
    </source>
</evidence>
<evidence type="ECO:0000256" key="13">
    <source>
        <dbReference type="ARBA" id="ARBA00023268"/>
    </source>
</evidence>
<dbReference type="PANTHER" id="PTHR32282">
    <property type="entry name" value="BINDING PROTEIN TRANSPEPTIDASE, PUTATIVE-RELATED"/>
    <property type="match status" value="1"/>
</dbReference>
<dbReference type="GO" id="GO:0009002">
    <property type="term" value="F:serine-type D-Ala-D-Ala carboxypeptidase activity"/>
    <property type="evidence" value="ECO:0007669"/>
    <property type="project" value="UniProtKB-EC"/>
</dbReference>
<dbReference type="Proteomes" id="UP000229390">
    <property type="component" value="Unassembled WGS sequence"/>
</dbReference>
<dbReference type="InterPro" id="IPR012338">
    <property type="entry name" value="Beta-lactam/transpept-like"/>
</dbReference>
<dbReference type="GO" id="GO:0071555">
    <property type="term" value="P:cell wall organization"/>
    <property type="evidence" value="ECO:0007669"/>
    <property type="project" value="UniProtKB-KW"/>
</dbReference>
<keyword evidence="7" id="KW-0328">Glycosyltransferase</keyword>
<evidence type="ECO:0000256" key="9">
    <source>
        <dbReference type="ARBA" id="ARBA00022801"/>
    </source>
</evidence>
<accession>A0A2M6T0G2</accession>
<name>A0A2M6T0G2_9BACT</name>
<dbReference type="InterPro" id="IPR001264">
    <property type="entry name" value="Glyco_trans_51"/>
</dbReference>
<organism evidence="20 21">
    <name type="scientific">Candidatus Nealsonbacteria bacterium CG08_land_8_20_14_0_20_43_11</name>
    <dbReference type="NCBI Taxonomy" id="1974706"/>
    <lineage>
        <taxon>Bacteria</taxon>
        <taxon>Candidatus Nealsoniibacteriota</taxon>
    </lineage>
</organism>
<dbReference type="NCBIfam" id="TIGR02074">
    <property type="entry name" value="PBP_1a_fam"/>
    <property type="match status" value="1"/>
</dbReference>
<comment type="similarity">
    <text evidence="2">In the C-terminal section; belongs to the transpeptidase family.</text>
</comment>
<feature type="domain" description="Penicillin-binding protein transpeptidase" evidence="18">
    <location>
        <begin position="334"/>
        <end position="625"/>
    </location>
</feature>
<keyword evidence="6" id="KW-0645">Protease</keyword>
<dbReference type="GO" id="GO:0009252">
    <property type="term" value="P:peptidoglycan biosynthetic process"/>
    <property type="evidence" value="ECO:0007669"/>
    <property type="project" value="UniProtKB-KW"/>
</dbReference>
<dbReference type="InterPro" id="IPR050396">
    <property type="entry name" value="Glycosyltr_51/Transpeptidase"/>
</dbReference>
<evidence type="ECO:0000256" key="3">
    <source>
        <dbReference type="ARBA" id="ARBA00007739"/>
    </source>
</evidence>
<comment type="subcellular location">
    <subcellularLocation>
        <location evidence="1">Cell membrane</location>
    </subcellularLocation>
</comment>
<dbReference type="GO" id="GO:0008955">
    <property type="term" value="F:peptidoglycan glycosyltransferase activity"/>
    <property type="evidence" value="ECO:0007669"/>
    <property type="project" value="UniProtKB-EC"/>
</dbReference>
<sequence length="642" mass="72616">KRKIQKKQSERKKFAFIRKLISFLFFAGLFFAAAFLAVFIYYARDLPRPERFTERPFIQSTKIYDRTGKVLLYDIYGEERRELIKLEEVPEHVKQAIIATEDANFYRHFGIDPKSVLRAILANLALRKAVQGGSTISQQLIRSSFLTLEKTFERKIKEVILTLELERRYSKDQILEFYLNQIPFGANAYGIEAASQIYFNKPISYISLEETAILAALIKSPGYLSPYGKHLDELLGRKDYVLNRMVKVGFITEEQAEEAKKKEIIFAKNIQLIKAPHFVIYVKDILEKKYGEGSLEEKGLKIYTTLNWDFQQEAEIFVRDGAKANEKYHAFNASLVAIDPKTGEILAMVGSKDFFAESFPKDCIPGKDCLFEPYPNIVIRGRQPGSAFKPFVYITAFKNGYDDKTIVIDEETNFGTPTNPYIPRNYDGRFRGPVTLREALAQSLNIPSIKVLRDFAGLKESIQTAKTFGINTLTRPASFYGLPLVLGGGETKLLEMTSAYGVFATGGLMVPPSAILKIEDSNGNIIGENHKTPKRVTSSYTANLISNILSDNEARTPVFGSRSKLYFPDHQVAVKTGTTQSFRDGWIIGYTPSLVVGVWTGNNDNSPILKEPGVMVAGPIWRNFMDKLLPLYPKEKFSEPIK</sequence>
<evidence type="ECO:0000256" key="16">
    <source>
        <dbReference type="ARBA" id="ARBA00049902"/>
    </source>
</evidence>
<dbReference type="SUPFAM" id="SSF53955">
    <property type="entry name" value="Lysozyme-like"/>
    <property type="match status" value="1"/>
</dbReference>
<proteinExistence type="inferred from homology"/>
<keyword evidence="17" id="KW-1133">Transmembrane helix</keyword>
<dbReference type="GO" id="GO:0008658">
    <property type="term" value="F:penicillin binding"/>
    <property type="evidence" value="ECO:0007669"/>
    <property type="project" value="InterPro"/>
</dbReference>
<keyword evidence="8" id="KW-0808">Transferase</keyword>
<evidence type="ECO:0000256" key="7">
    <source>
        <dbReference type="ARBA" id="ARBA00022676"/>
    </source>
</evidence>
<dbReference type="SUPFAM" id="SSF56601">
    <property type="entry name" value="beta-lactamase/transpeptidase-like"/>
    <property type="match status" value="1"/>
</dbReference>
<evidence type="ECO:0000256" key="12">
    <source>
        <dbReference type="ARBA" id="ARBA00023136"/>
    </source>
</evidence>
<evidence type="ECO:0000256" key="15">
    <source>
        <dbReference type="ARBA" id="ARBA00034000"/>
    </source>
</evidence>
<dbReference type="GO" id="GO:0005886">
    <property type="term" value="C:plasma membrane"/>
    <property type="evidence" value="ECO:0007669"/>
    <property type="project" value="UniProtKB-SubCell"/>
</dbReference>
<keyword evidence="12 17" id="KW-0472">Membrane</keyword>
<evidence type="ECO:0000256" key="17">
    <source>
        <dbReference type="SAM" id="Phobius"/>
    </source>
</evidence>
<dbReference type="Gene3D" id="3.40.710.10">
    <property type="entry name" value="DD-peptidase/beta-lactamase superfamily"/>
    <property type="match status" value="1"/>
</dbReference>
<comment type="caution">
    <text evidence="20">The sequence shown here is derived from an EMBL/GenBank/DDBJ whole genome shotgun (WGS) entry which is preliminary data.</text>
</comment>
<dbReference type="InterPro" id="IPR036950">
    <property type="entry name" value="PBP_transglycosylase"/>
</dbReference>
<protein>
    <submittedName>
        <fullName evidence="20">Penicillin-binding protein</fullName>
    </submittedName>
</protein>
<comment type="catalytic activity">
    <reaction evidence="16">
        <text>[GlcNAc-(1-&gt;4)-Mur2Ac(oyl-L-Ala-gamma-D-Glu-L-Lys-D-Ala-D-Ala)](n)-di-trans,octa-cis-undecaprenyl diphosphate + beta-D-GlcNAc-(1-&gt;4)-Mur2Ac(oyl-L-Ala-gamma-D-Glu-L-Lys-D-Ala-D-Ala)-di-trans,octa-cis-undecaprenyl diphosphate = [GlcNAc-(1-&gt;4)-Mur2Ac(oyl-L-Ala-gamma-D-Glu-L-Lys-D-Ala-D-Ala)](n+1)-di-trans,octa-cis-undecaprenyl diphosphate + di-trans,octa-cis-undecaprenyl diphosphate + H(+)</text>
        <dbReference type="Rhea" id="RHEA:23708"/>
        <dbReference type="Rhea" id="RHEA-COMP:9602"/>
        <dbReference type="Rhea" id="RHEA-COMP:9603"/>
        <dbReference type="ChEBI" id="CHEBI:15378"/>
        <dbReference type="ChEBI" id="CHEBI:58405"/>
        <dbReference type="ChEBI" id="CHEBI:60033"/>
        <dbReference type="ChEBI" id="CHEBI:78435"/>
        <dbReference type="EC" id="2.4.99.28"/>
    </reaction>
</comment>
<dbReference type="GO" id="GO:0008360">
    <property type="term" value="P:regulation of cell shape"/>
    <property type="evidence" value="ECO:0007669"/>
    <property type="project" value="UniProtKB-KW"/>
</dbReference>
<feature type="transmembrane region" description="Helical" evidence="17">
    <location>
        <begin position="20"/>
        <end position="43"/>
    </location>
</feature>
<dbReference type="PANTHER" id="PTHR32282:SF11">
    <property type="entry name" value="PENICILLIN-BINDING PROTEIN 1B"/>
    <property type="match status" value="1"/>
</dbReference>
<keyword evidence="10" id="KW-0133">Cell shape</keyword>
<keyword evidence="5" id="KW-0121">Carboxypeptidase</keyword>
<reference evidence="21" key="1">
    <citation type="submission" date="2017-09" db="EMBL/GenBank/DDBJ databases">
        <title>Depth-based differentiation of microbial function through sediment-hosted aquifers and enrichment of novel symbionts in the deep terrestrial subsurface.</title>
        <authorList>
            <person name="Probst A.J."/>
            <person name="Ladd B."/>
            <person name="Jarett J.K."/>
            <person name="Geller-Mcgrath D.E."/>
            <person name="Sieber C.M.K."/>
            <person name="Emerson J.B."/>
            <person name="Anantharaman K."/>
            <person name="Thomas B.C."/>
            <person name="Malmstrom R."/>
            <person name="Stieglmeier M."/>
            <person name="Klingl A."/>
            <person name="Woyke T."/>
            <person name="Ryan C.M."/>
            <person name="Banfield J.F."/>
        </authorList>
    </citation>
    <scope>NUCLEOTIDE SEQUENCE [LARGE SCALE GENOMIC DNA]</scope>
</reference>
<dbReference type="AlphaFoldDB" id="A0A2M6T0G2"/>
<comment type="similarity">
    <text evidence="3">In the N-terminal section; belongs to the glycosyltransferase 51 family.</text>
</comment>
<evidence type="ECO:0000256" key="8">
    <source>
        <dbReference type="ARBA" id="ARBA00022679"/>
    </source>
</evidence>
<comment type="catalytic activity">
    <reaction evidence="15">
        <text>Preferential cleavage: (Ac)2-L-Lys-D-Ala-|-D-Ala. Also transpeptidation of peptidyl-alanyl moieties that are N-acyl substituents of D-alanine.</text>
        <dbReference type="EC" id="3.4.16.4"/>
    </reaction>
</comment>
<dbReference type="Pfam" id="PF00912">
    <property type="entry name" value="Transgly"/>
    <property type="match status" value="1"/>
</dbReference>
<dbReference type="InterPro" id="IPR001460">
    <property type="entry name" value="PCN-bd_Tpept"/>
</dbReference>
<keyword evidence="4" id="KW-1003">Cell membrane</keyword>
<dbReference type="FunFam" id="1.10.3810.10:FF:000001">
    <property type="entry name" value="Penicillin-binding protein 1A"/>
    <property type="match status" value="1"/>
</dbReference>
<keyword evidence="14" id="KW-0961">Cell wall biogenesis/degradation</keyword>
<keyword evidence="11" id="KW-0573">Peptidoglycan synthesis</keyword>
<evidence type="ECO:0000313" key="21">
    <source>
        <dbReference type="Proteomes" id="UP000229390"/>
    </source>
</evidence>
<evidence type="ECO:0000256" key="2">
    <source>
        <dbReference type="ARBA" id="ARBA00007090"/>
    </source>
</evidence>
<evidence type="ECO:0000256" key="6">
    <source>
        <dbReference type="ARBA" id="ARBA00022670"/>
    </source>
</evidence>
<evidence type="ECO:0000313" key="20">
    <source>
        <dbReference type="EMBL" id="PIS38693.1"/>
    </source>
</evidence>
<keyword evidence="17" id="KW-0812">Transmembrane</keyword>
<keyword evidence="9" id="KW-0378">Hydrolase</keyword>
<gene>
    <name evidence="20" type="ORF">COT34_02425</name>
</gene>
<evidence type="ECO:0000259" key="19">
    <source>
        <dbReference type="Pfam" id="PF00912"/>
    </source>
</evidence>
<dbReference type="GO" id="GO:0006508">
    <property type="term" value="P:proteolysis"/>
    <property type="evidence" value="ECO:0007669"/>
    <property type="project" value="UniProtKB-KW"/>
</dbReference>
<evidence type="ECO:0000256" key="4">
    <source>
        <dbReference type="ARBA" id="ARBA00022475"/>
    </source>
</evidence>
<feature type="domain" description="Glycosyl transferase family 51" evidence="19">
    <location>
        <begin position="75"/>
        <end position="245"/>
    </location>
</feature>
<dbReference type="GO" id="GO:0030288">
    <property type="term" value="C:outer membrane-bounded periplasmic space"/>
    <property type="evidence" value="ECO:0007669"/>
    <property type="project" value="TreeGrafter"/>
</dbReference>
<evidence type="ECO:0000256" key="14">
    <source>
        <dbReference type="ARBA" id="ARBA00023316"/>
    </source>
</evidence>
<feature type="non-terminal residue" evidence="20">
    <location>
        <position position="1"/>
    </location>
</feature>
<dbReference type="EMBL" id="PEYE01000038">
    <property type="protein sequence ID" value="PIS38693.1"/>
    <property type="molecule type" value="Genomic_DNA"/>
</dbReference>
<dbReference type="InterPro" id="IPR023346">
    <property type="entry name" value="Lysozyme-like_dom_sf"/>
</dbReference>
<evidence type="ECO:0000259" key="18">
    <source>
        <dbReference type="Pfam" id="PF00905"/>
    </source>
</evidence>
<keyword evidence="13" id="KW-0511">Multifunctional enzyme</keyword>
<evidence type="ECO:0000256" key="1">
    <source>
        <dbReference type="ARBA" id="ARBA00004236"/>
    </source>
</evidence>
<dbReference type="Pfam" id="PF00905">
    <property type="entry name" value="Transpeptidase"/>
    <property type="match status" value="1"/>
</dbReference>
<evidence type="ECO:0000256" key="10">
    <source>
        <dbReference type="ARBA" id="ARBA00022960"/>
    </source>
</evidence>